<dbReference type="WBParaSite" id="Csp11.Scaffold629.g16329.t1">
    <property type="protein sequence ID" value="Csp11.Scaffold629.g16329.t1"/>
    <property type="gene ID" value="Csp11.Scaffold629.g16329"/>
</dbReference>
<sequence>MKIFNESGSEVVEKLGFVEPGVSEASDDPEDPNIPVDPLELEEDDDGEEFAYLDVVTGSLDEENKDSDVVDWHEPYITEL</sequence>
<keyword evidence="1" id="KW-1185">Reference proteome</keyword>
<name>A0A1I7U9V0_9PELO</name>
<accession>A0A1I7U9V0</accession>
<dbReference type="AlphaFoldDB" id="A0A1I7U9V0"/>
<organism evidence="1 2">
    <name type="scientific">Caenorhabditis tropicalis</name>
    <dbReference type="NCBI Taxonomy" id="1561998"/>
    <lineage>
        <taxon>Eukaryota</taxon>
        <taxon>Metazoa</taxon>
        <taxon>Ecdysozoa</taxon>
        <taxon>Nematoda</taxon>
        <taxon>Chromadorea</taxon>
        <taxon>Rhabditida</taxon>
        <taxon>Rhabditina</taxon>
        <taxon>Rhabditomorpha</taxon>
        <taxon>Rhabditoidea</taxon>
        <taxon>Rhabditidae</taxon>
        <taxon>Peloderinae</taxon>
        <taxon>Caenorhabditis</taxon>
    </lineage>
</organism>
<dbReference type="Proteomes" id="UP000095282">
    <property type="component" value="Unplaced"/>
</dbReference>
<proteinExistence type="predicted"/>
<evidence type="ECO:0000313" key="2">
    <source>
        <dbReference type="WBParaSite" id="Csp11.Scaffold629.g16329.t1"/>
    </source>
</evidence>
<evidence type="ECO:0000313" key="1">
    <source>
        <dbReference type="Proteomes" id="UP000095282"/>
    </source>
</evidence>
<reference evidence="2" key="1">
    <citation type="submission" date="2016-11" db="UniProtKB">
        <authorList>
            <consortium name="WormBaseParasite"/>
        </authorList>
    </citation>
    <scope>IDENTIFICATION</scope>
</reference>
<protein>
    <submittedName>
        <fullName evidence="2">Uncharacterized protein</fullName>
    </submittedName>
</protein>